<name>A0A2R5G044_NOSCO</name>
<keyword evidence="2" id="KW-1185">Reference proteome</keyword>
<reference evidence="1 2" key="1">
    <citation type="submission" date="2017-06" db="EMBL/GenBank/DDBJ databases">
        <title>Genome sequencing of cyanobaciteial culture collection at National Institute for Environmental Studies (NIES).</title>
        <authorList>
            <person name="Hirose Y."/>
            <person name="Shimura Y."/>
            <person name="Fujisawa T."/>
            <person name="Nakamura Y."/>
            <person name="Kawachi M."/>
        </authorList>
    </citation>
    <scope>NUCLEOTIDE SEQUENCE [LARGE SCALE GENOMIC DNA]</scope>
    <source>
        <strain evidence="1 2">NIES-4072</strain>
    </source>
</reference>
<evidence type="ECO:0000313" key="2">
    <source>
        <dbReference type="Proteomes" id="UP000245124"/>
    </source>
</evidence>
<dbReference type="EMBL" id="BDUD01000001">
    <property type="protein sequence ID" value="GBG21461.1"/>
    <property type="molecule type" value="Genomic_DNA"/>
</dbReference>
<accession>A0A2R5G044</accession>
<proteinExistence type="predicted"/>
<comment type="caution">
    <text evidence="1">The sequence shown here is derived from an EMBL/GenBank/DDBJ whole genome shotgun (WGS) entry which is preliminary data.</text>
</comment>
<evidence type="ECO:0000313" key="1">
    <source>
        <dbReference type="EMBL" id="GBG21461.1"/>
    </source>
</evidence>
<organism evidence="1 2">
    <name type="scientific">Nostoc commune NIES-4072</name>
    <dbReference type="NCBI Taxonomy" id="2005467"/>
    <lineage>
        <taxon>Bacteria</taxon>
        <taxon>Bacillati</taxon>
        <taxon>Cyanobacteriota</taxon>
        <taxon>Cyanophyceae</taxon>
        <taxon>Nostocales</taxon>
        <taxon>Nostocaceae</taxon>
        <taxon>Nostoc</taxon>
    </lineage>
</organism>
<gene>
    <name evidence="1" type="ORF">NIES4072_51450</name>
</gene>
<sequence>MPKPLLNPVSDGKQRRTDIFKKQSTVVQYGVNKHTISNGARSSEYNYA</sequence>
<dbReference type="Proteomes" id="UP000245124">
    <property type="component" value="Unassembled WGS sequence"/>
</dbReference>
<protein>
    <submittedName>
        <fullName evidence="1">Uncharacterized protein</fullName>
    </submittedName>
</protein>
<dbReference type="AlphaFoldDB" id="A0A2R5G044"/>